<dbReference type="PANTHER" id="PTHR16172:SF41">
    <property type="entry name" value="MAJOR FACILITATOR SUPERFAMILY DOMAIN-CONTAINING PROTEIN 6-LIKE"/>
    <property type="match status" value="1"/>
</dbReference>
<feature type="compositionally biased region" description="Basic and acidic residues" evidence="6">
    <location>
        <begin position="588"/>
        <end position="602"/>
    </location>
</feature>
<feature type="transmembrane region" description="Helical" evidence="7">
    <location>
        <begin position="466"/>
        <end position="486"/>
    </location>
</feature>
<feature type="transmembrane region" description="Helical" evidence="7">
    <location>
        <begin position="328"/>
        <end position="349"/>
    </location>
</feature>
<name>A0AAD5KS89_9CRUS</name>
<dbReference type="Proteomes" id="UP000820818">
    <property type="component" value="Linkage Group LG5"/>
</dbReference>
<keyword evidence="3 7" id="KW-0812">Transmembrane</keyword>
<keyword evidence="10" id="KW-1185">Reference proteome</keyword>
<comment type="subcellular location">
    <subcellularLocation>
        <location evidence="1">Membrane</location>
        <topology evidence="1">Multi-pass membrane protein</topology>
    </subcellularLocation>
</comment>
<feature type="transmembrane region" description="Helical" evidence="7">
    <location>
        <begin position="361"/>
        <end position="379"/>
    </location>
</feature>
<comment type="similarity">
    <text evidence="2">Belongs to the major facilitator superfamily. MFSD6 family.</text>
</comment>
<dbReference type="PANTHER" id="PTHR16172">
    <property type="entry name" value="MAJOR FACILITATOR SUPERFAMILY DOMAIN-CONTAINING PROTEIN 6-LIKE"/>
    <property type="match status" value="1"/>
</dbReference>
<reference evidence="9 10" key="1">
    <citation type="submission" date="2022-05" db="EMBL/GenBank/DDBJ databases">
        <title>A multi-omics perspective on studying reproductive biology in Daphnia sinensis.</title>
        <authorList>
            <person name="Jia J."/>
        </authorList>
    </citation>
    <scope>NUCLEOTIDE SEQUENCE [LARGE SCALE GENOMIC DNA]</scope>
    <source>
        <strain evidence="9 10">WSL</strain>
    </source>
</reference>
<dbReference type="InterPro" id="IPR051717">
    <property type="entry name" value="MFS_MFSD6"/>
</dbReference>
<dbReference type="GO" id="GO:0016020">
    <property type="term" value="C:membrane"/>
    <property type="evidence" value="ECO:0007669"/>
    <property type="project" value="UniProtKB-SubCell"/>
</dbReference>
<evidence type="ECO:0000256" key="4">
    <source>
        <dbReference type="ARBA" id="ARBA00022989"/>
    </source>
</evidence>
<dbReference type="SUPFAM" id="SSF103473">
    <property type="entry name" value="MFS general substrate transporter"/>
    <property type="match status" value="1"/>
</dbReference>
<feature type="transmembrane region" description="Helical" evidence="7">
    <location>
        <begin position="287"/>
        <end position="316"/>
    </location>
</feature>
<protein>
    <recommendedName>
        <fullName evidence="8">Major facilitator superfamily associated domain-containing protein</fullName>
    </recommendedName>
</protein>
<dbReference type="InterPro" id="IPR024989">
    <property type="entry name" value="MFS_assoc_dom"/>
</dbReference>
<sequence>MTLKENDTLQSPWDRIKIHLSVNRELLPLKAVMFLFYGAFTAVLLPYITLHMLQIGITIEEVGIIYAVLPFASCLGPPIAGMIADKIGNYKIVLMASIFATAVFHTLLLTIDAHGANPAKLVGNSSALPAHTIAYLTCDHEREIFLEVPKNCANDTCPFGNLLVTDQPMIRLITSECTQSCNGQTNSTNSCLMTSDASDCYRISDDDVFLQLELQNQSLTTINPNFCLFRINQLLLPNSTQTTLDCDCAVQCPLRISHTWSSTCSSNNSTSLPRVDEYDYAKHRMGFWLYLVLRILATATLGTSFTMLDATTICLIKKYKGQLGRQRLFGVLGSATFAMLTGILLDWAAKLKNGFRDYATVFYFTDALLVVVLVLLLFVEVSVEKSEGNLLRNTFKVLRLIHIDIFMLMMLLLGIFWGFLEAFLFIFLIELKASSYLLGFTVTLGALVGVPFLYVSHVIVKKIGKLVVLISAFFIYSVRFIGYSFITDPWMSLPFEALEAVTIHLMGVSCSMFCAQCAPPGLLATLQGLAGSCHYSIGRGTGSFIGGILIAIHGTRITFRIFGLAAGVCGVLYAILYCTYMRKNDKFQTRKPPVPEREEKNPEVVFHPLEQADPQDDEDTINRIC</sequence>
<feature type="transmembrane region" description="Helical" evidence="7">
    <location>
        <begin position="63"/>
        <end position="80"/>
    </location>
</feature>
<keyword evidence="4 7" id="KW-1133">Transmembrane helix</keyword>
<dbReference type="EMBL" id="WJBH02000005">
    <property type="protein sequence ID" value="KAI9558519.1"/>
    <property type="molecule type" value="Genomic_DNA"/>
</dbReference>
<dbReference type="Gene3D" id="1.20.1250.20">
    <property type="entry name" value="MFS general substrate transporter like domains"/>
    <property type="match status" value="3"/>
</dbReference>
<accession>A0AAD5KS89</accession>
<dbReference type="InterPro" id="IPR036259">
    <property type="entry name" value="MFS_trans_sf"/>
</dbReference>
<dbReference type="AlphaFoldDB" id="A0AAD5KS89"/>
<evidence type="ECO:0000256" key="1">
    <source>
        <dbReference type="ARBA" id="ARBA00004141"/>
    </source>
</evidence>
<gene>
    <name evidence="9" type="ORF">GHT06_015307</name>
</gene>
<evidence type="ECO:0000313" key="9">
    <source>
        <dbReference type="EMBL" id="KAI9558519.1"/>
    </source>
</evidence>
<feature type="transmembrane region" description="Helical" evidence="7">
    <location>
        <begin position="400"/>
        <end position="429"/>
    </location>
</feature>
<feature type="transmembrane region" description="Helical" evidence="7">
    <location>
        <begin position="557"/>
        <end position="580"/>
    </location>
</feature>
<feature type="transmembrane region" description="Helical" evidence="7">
    <location>
        <begin position="34"/>
        <end position="57"/>
    </location>
</feature>
<evidence type="ECO:0000259" key="8">
    <source>
        <dbReference type="Pfam" id="PF12832"/>
    </source>
</evidence>
<feature type="transmembrane region" description="Helical" evidence="7">
    <location>
        <begin position="435"/>
        <end position="454"/>
    </location>
</feature>
<evidence type="ECO:0000256" key="3">
    <source>
        <dbReference type="ARBA" id="ARBA00022692"/>
    </source>
</evidence>
<feature type="transmembrane region" description="Helical" evidence="7">
    <location>
        <begin position="92"/>
        <end position="111"/>
    </location>
</feature>
<evidence type="ECO:0000256" key="2">
    <source>
        <dbReference type="ARBA" id="ARBA00005241"/>
    </source>
</evidence>
<evidence type="ECO:0000256" key="7">
    <source>
        <dbReference type="SAM" id="Phobius"/>
    </source>
</evidence>
<dbReference type="Pfam" id="PF12832">
    <property type="entry name" value="MFS_1_like"/>
    <property type="match status" value="1"/>
</dbReference>
<organism evidence="9 10">
    <name type="scientific">Daphnia sinensis</name>
    <dbReference type="NCBI Taxonomy" id="1820382"/>
    <lineage>
        <taxon>Eukaryota</taxon>
        <taxon>Metazoa</taxon>
        <taxon>Ecdysozoa</taxon>
        <taxon>Arthropoda</taxon>
        <taxon>Crustacea</taxon>
        <taxon>Branchiopoda</taxon>
        <taxon>Diplostraca</taxon>
        <taxon>Cladocera</taxon>
        <taxon>Anomopoda</taxon>
        <taxon>Daphniidae</taxon>
        <taxon>Daphnia</taxon>
        <taxon>Daphnia similis group</taxon>
    </lineage>
</organism>
<evidence type="ECO:0000256" key="6">
    <source>
        <dbReference type="SAM" id="MobiDB-lite"/>
    </source>
</evidence>
<proteinExistence type="inferred from homology"/>
<feature type="region of interest" description="Disordered" evidence="6">
    <location>
        <begin position="588"/>
        <end position="625"/>
    </location>
</feature>
<evidence type="ECO:0000313" key="10">
    <source>
        <dbReference type="Proteomes" id="UP000820818"/>
    </source>
</evidence>
<keyword evidence="5 7" id="KW-0472">Membrane</keyword>
<feature type="domain" description="Major facilitator superfamily associated" evidence="8">
    <location>
        <begin position="27"/>
        <end position="560"/>
    </location>
</feature>
<comment type="caution">
    <text evidence="9">The sequence shown here is derived from an EMBL/GenBank/DDBJ whole genome shotgun (WGS) entry which is preliminary data.</text>
</comment>
<evidence type="ECO:0000256" key="5">
    <source>
        <dbReference type="ARBA" id="ARBA00023136"/>
    </source>
</evidence>